<dbReference type="PROSITE" id="PS50011">
    <property type="entry name" value="PROTEIN_KINASE_DOM"/>
    <property type="match status" value="1"/>
</dbReference>
<feature type="non-terminal residue" evidence="2">
    <location>
        <position position="298"/>
    </location>
</feature>
<dbReference type="InterPro" id="IPR051681">
    <property type="entry name" value="Ser/Thr_Kinases-Pseudokinases"/>
</dbReference>
<dbReference type="GO" id="GO:0004674">
    <property type="term" value="F:protein serine/threonine kinase activity"/>
    <property type="evidence" value="ECO:0007669"/>
    <property type="project" value="TreeGrafter"/>
</dbReference>
<dbReference type="Pfam" id="PF07714">
    <property type="entry name" value="PK_Tyr_Ser-Thr"/>
    <property type="match status" value="1"/>
</dbReference>
<reference evidence="2" key="1">
    <citation type="submission" date="2022-08" db="EMBL/GenBank/DDBJ databases">
        <authorList>
            <person name="Kallberg Y."/>
            <person name="Tangrot J."/>
            <person name="Rosling A."/>
        </authorList>
    </citation>
    <scope>NUCLEOTIDE SEQUENCE</scope>
    <source>
        <strain evidence="2">Wild A</strain>
    </source>
</reference>
<proteinExistence type="predicted"/>
<gene>
    <name evidence="2" type="ORF">FWILDA_LOCUS12261</name>
</gene>
<dbReference type="EMBL" id="CAMKVN010003873">
    <property type="protein sequence ID" value="CAI2185807.1"/>
    <property type="molecule type" value="Genomic_DNA"/>
</dbReference>
<dbReference type="PANTHER" id="PTHR44329">
    <property type="entry name" value="SERINE/THREONINE-PROTEIN KINASE TNNI3K-RELATED"/>
    <property type="match status" value="1"/>
</dbReference>
<dbReference type="Proteomes" id="UP001153678">
    <property type="component" value="Unassembled WGS sequence"/>
</dbReference>
<dbReference type="SUPFAM" id="SSF56112">
    <property type="entry name" value="Protein kinase-like (PK-like)"/>
    <property type="match status" value="1"/>
</dbReference>
<dbReference type="InterPro" id="IPR011009">
    <property type="entry name" value="Kinase-like_dom_sf"/>
</dbReference>
<keyword evidence="3" id="KW-1185">Reference proteome</keyword>
<dbReference type="OrthoDB" id="6718656at2759"/>
<dbReference type="InterPro" id="IPR001245">
    <property type="entry name" value="Ser-Thr/Tyr_kinase_cat_dom"/>
</dbReference>
<accession>A0A9W4X0C6</accession>
<evidence type="ECO:0000259" key="1">
    <source>
        <dbReference type="PROSITE" id="PS50011"/>
    </source>
</evidence>
<dbReference type="GO" id="GO:0005524">
    <property type="term" value="F:ATP binding"/>
    <property type="evidence" value="ECO:0007669"/>
    <property type="project" value="InterPro"/>
</dbReference>
<comment type="caution">
    <text evidence="2">The sequence shown here is derived from an EMBL/GenBank/DDBJ whole genome shotgun (WGS) entry which is preliminary data.</text>
</comment>
<evidence type="ECO:0000313" key="2">
    <source>
        <dbReference type="EMBL" id="CAI2185807.1"/>
    </source>
</evidence>
<feature type="domain" description="Protein kinase" evidence="1">
    <location>
        <begin position="31"/>
        <end position="295"/>
    </location>
</feature>
<dbReference type="AlphaFoldDB" id="A0A9W4X0C6"/>
<organism evidence="2 3">
    <name type="scientific">Funneliformis geosporum</name>
    <dbReference type="NCBI Taxonomy" id="1117311"/>
    <lineage>
        <taxon>Eukaryota</taxon>
        <taxon>Fungi</taxon>
        <taxon>Fungi incertae sedis</taxon>
        <taxon>Mucoromycota</taxon>
        <taxon>Glomeromycotina</taxon>
        <taxon>Glomeromycetes</taxon>
        <taxon>Glomerales</taxon>
        <taxon>Glomeraceae</taxon>
        <taxon>Funneliformis</taxon>
    </lineage>
</organism>
<protein>
    <submittedName>
        <fullName evidence="2">3451_t:CDS:1</fullName>
    </submittedName>
</protein>
<name>A0A9W4X0C6_9GLOM</name>
<evidence type="ECO:0000313" key="3">
    <source>
        <dbReference type="Proteomes" id="UP001153678"/>
    </source>
</evidence>
<sequence length="298" mass="34095">MDFNNKSQTYDHSDIQQIIEHTNHLEWINFDQLESVNQQGDFSQIYSAVWKEGPKCKFDKDAKVWIRNGPTKVILRRLNASVNQLYKYRRCLQSDILAEYFGMTKDPTSNYMMVMRYYEQGNLYSYLDESLGAICWRDIVEILWNISAGLNFIHECGLVHGNLHGGNILVENEADSIDVRISDTGLPCPADISTKQIYGVIPFVAPEIFNGNNPTKESDIYSFGMIMWMLSADVRPYCNRNHDLTLVREIGSGLKPSVVSGTPPVFAKLMYECLDYNPSNRPTASQLYNCLDKWVTAI</sequence>
<dbReference type="Gene3D" id="1.10.510.10">
    <property type="entry name" value="Transferase(Phosphotransferase) domain 1"/>
    <property type="match status" value="1"/>
</dbReference>
<dbReference type="InterPro" id="IPR000719">
    <property type="entry name" value="Prot_kinase_dom"/>
</dbReference>